<evidence type="ECO:0000256" key="9">
    <source>
        <dbReference type="ARBA" id="ARBA00023180"/>
    </source>
</evidence>
<dbReference type="GO" id="GO:0016020">
    <property type="term" value="C:membrane"/>
    <property type="evidence" value="ECO:0007669"/>
    <property type="project" value="UniProtKB-SubCell"/>
</dbReference>
<evidence type="ECO:0000256" key="2">
    <source>
        <dbReference type="ARBA" id="ARBA00004922"/>
    </source>
</evidence>
<evidence type="ECO:0000256" key="6">
    <source>
        <dbReference type="ARBA" id="ARBA00022968"/>
    </source>
</evidence>
<evidence type="ECO:0000256" key="1">
    <source>
        <dbReference type="ARBA" id="ARBA00004606"/>
    </source>
</evidence>
<reference evidence="11 12" key="2">
    <citation type="submission" date="2018-11" db="EMBL/GenBank/DDBJ databases">
        <authorList>
            <consortium name="Pathogen Informatics"/>
        </authorList>
    </citation>
    <scope>NUCLEOTIDE SEQUENCE [LARGE SCALE GENOMIC DNA]</scope>
</reference>
<keyword evidence="4" id="KW-0808">Transferase</keyword>
<organism evidence="13">
    <name type="scientific">Taenia asiatica</name>
    <name type="common">Asian tapeworm</name>
    <dbReference type="NCBI Taxonomy" id="60517"/>
    <lineage>
        <taxon>Eukaryota</taxon>
        <taxon>Metazoa</taxon>
        <taxon>Spiralia</taxon>
        <taxon>Lophotrochozoa</taxon>
        <taxon>Platyhelminthes</taxon>
        <taxon>Cestoda</taxon>
        <taxon>Eucestoda</taxon>
        <taxon>Cyclophyllidea</taxon>
        <taxon>Taeniidae</taxon>
        <taxon>Taenia</taxon>
    </lineage>
</organism>
<evidence type="ECO:0000256" key="4">
    <source>
        <dbReference type="ARBA" id="ARBA00022679"/>
    </source>
</evidence>
<gene>
    <name evidence="11" type="ORF">TASK_LOCUS6872</name>
</gene>
<dbReference type="OrthoDB" id="2019572at2759"/>
<comment type="pathway">
    <text evidence="2">Protein modification; protein glycosylation.</text>
</comment>
<accession>A0A158R994</accession>
<evidence type="ECO:0000256" key="7">
    <source>
        <dbReference type="ARBA" id="ARBA00022989"/>
    </source>
</evidence>
<dbReference type="Proteomes" id="UP000282613">
    <property type="component" value="Unassembled WGS sequence"/>
</dbReference>
<dbReference type="STRING" id="60517.A0A158R994"/>
<proteinExistence type="inferred from homology"/>
<evidence type="ECO:0000313" key="13">
    <source>
        <dbReference type="WBParaSite" id="TASK_0000687101-mRNA-1"/>
    </source>
</evidence>
<keyword evidence="3" id="KW-0328">Glycosyltransferase</keyword>
<dbReference type="Pfam" id="PF02485">
    <property type="entry name" value="Branch"/>
    <property type="match status" value="1"/>
</dbReference>
<dbReference type="WBParaSite" id="TASK_0000687101-mRNA-1">
    <property type="protein sequence ID" value="TASK_0000687101-mRNA-1"/>
    <property type="gene ID" value="TASK_0000687101"/>
</dbReference>
<evidence type="ECO:0000256" key="5">
    <source>
        <dbReference type="ARBA" id="ARBA00022692"/>
    </source>
</evidence>
<evidence type="ECO:0000256" key="10">
    <source>
        <dbReference type="ARBA" id="ARBA00038150"/>
    </source>
</evidence>
<keyword evidence="6" id="KW-0735">Signal-anchor</keyword>
<evidence type="ECO:0000313" key="12">
    <source>
        <dbReference type="Proteomes" id="UP000282613"/>
    </source>
</evidence>
<evidence type="ECO:0000256" key="8">
    <source>
        <dbReference type="ARBA" id="ARBA00023136"/>
    </source>
</evidence>
<comment type="subcellular location">
    <subcellularLocation>
        <location evidence="1">Membrane</location>
        <topology evidence="1">Single-pass type II membrane protein</topology>
    </subcellularLocation>
</comment>
<dbReference type="GO" id="GO:0008375">
    <property type="term" value="F:acetylglucosaminyltransferase activity"/>
    <property type="evidence" value="ECO:0007669"/>
    <property type="project" value="TreeGrafter"/>
</dbReference>
<evidence type="ECO:0000313" key="11">
    <source>
        <dbReference type="EMBL" id="VDK37467.1"/>
    </source>
</evidence>
<dbReference type="EMBL" id="UYRS01018546">
    <property type="protein sequence ID" value="VDK37467.1"/>
    <property type="molecule type" value="Genomic_DNA"/>
</dbReference>
<sequence>MPRGRAIRTCIAVAFVGALLILLFCPSPRILNPHGLSFIPIGYSNDLLDKQESQFFSAITSTNHFNCLAFRQRFPMITQHDGDMNVAFTMVVHKDVLQVARLLRMIYRINNYYCIHLDARSSQSFRKAMDGVAKCFGSNVELVPVEKRVAVEWGDESVLRPQLICAEQALQNDPTWSYLVNIVGQEFPLKTNLELVAALKALNGSNLVEAFPIDRFKDWVGNNTLPLKATWYKGTLYGAFRRDFLHMAVRGKAMAPIREAVLQHKVLQHPDELFFSTLAYNPHLRLPGACLIAPPPITEVNLGFPAKYVEWGDYGIVCPTKYTRFVCILGTPHVSLLRNVPHLFANKFHADYHPEAYDQMEEWYFEKISKEIASGTFANDSFNISVYSSRSCSRQHL</sequence>
<keyword evidence="9" id="KW-0325">Glycoprotein</keyword>
<name>A0A158R994_TAEAS</name>
<dbReference type="PANTHER" id="PTHR19297:SF191">
    <property type="entry name" value="PROTEIN XYLOSYLTRANSFERASE"/>
    <property type="match status" value="1"/>
</dbReference>
<dbReference type="AlphaFoldDB" id="A0A158R994"/>
<protein>
    <submittedName>
        <fullName evidence="13">Beta-1,3-galactosyl-O-glycosyl-glycoprotein beta-1,6-N-acetylglucosaminyltransferase</fullName>
    </submittedName>
</protein>
<comment type="similarity">
    <text evidence="10">Belongs to the glycosyltransferase 14 family.</text>
</comment>
<keyword evidence="5" id="KW-0812">Transmembrane</keyword>
<dbReference type="PANTHER" id="PTHR19297">
    <property type="entry name" value="GLYCOSYLTRANSFERASE 14 FAMILY MEMBER"/>
    <property type="match status" value="1"/>
</dbReference>
<keyword evidence="7" id="KW-1133">Transmembrane helix</keyword>
<dbReference type="InterPro" id="IPR003406">
    <property type="entry name" value="Glyco_trans_14"/>
</dbReference>
<keyword evidence="12" id="KW-1185">Reference proteome</keyword>
<reference evidence="13" key="1">
    <citation type="submission" date="2016-04" db="UniProtKB">
        <authorList>
            <consortium name="WormBaseParasite"/>
        </authorList>
    </citation>
    <scope>IDENTIFICATION</scope>
</reference>
<keyword evidence="8" id="KW-0472">Membrane</keyword>
<evidence type="ECO:0000256" key="3">
    <source>
        <dbReference type="ARBA" id="ARBA00022676"/>
    </source>
</evidence>